<evidence type="ECO:0000313" key="1">
    <source>
        <dbReference type="EMBL" id="MBD2319628.1"/>
    </source>
</evidence>
<name>A0ABR8CFX2_9CYAN</name>
<gene>
    <name evidence="1" type="ORF">H6G05_22670</name>
</gene>
<reference evidence="1 2" key="1">
    <citation type="journal article" date="2020" name="ISME J.">
        <title>Comparative genomics reveals insights into cyanobacterial evolution and habitat adaptation.</title>
        <authorList>
            <person name="Chen M.Y."/>
            <person name="Teng W.K."/>
            <person name="Zhao L."/>
            <person name="Hu C.X."/>
            <person name="Zhou Y.K."/>
            <person name="Han B.P."/>
            <person name="Song L.R."/>
            <person name="Shu W.S."/>
        </authorList>
    </citation>
    <scope>NUCLEOTIDE SEQUENCE [LARGE SCALE GENOMIC DNA]</scope>
    <source>
        <strain evidence="1 2">FACHB-1050</strain>
    </source>
</reference>
<protein>
    <submittedName>
        <fullName evidence="1">Uncharacterized protein</fullName>
    </submittedName>
</protein>
<comment type="caution">
    <text evidence="1">The sequence shown here is derived from an EMBL/GenBank/DDBJ whole genome shotgun (WGS) entry which is preliminary data.</text>
</comment>
<organism evidence="1 2">
    <name type="scientific">Phormidium tenue FACHB-1050</name>
    <dbReference type="NCBI Taxonomy" id="2692857"/>
    <lineage>
        <taxon>Bacteria</taxon>
        <taxon>Bacillati</taxon>
        <taxon>Cyanobacteriota</taxon>
        <taxon>Cyanophyceae</taxon>
        <taxon>Oscillatoriophycideae</taxon>
        <taxon>Oscillatoriales</taxon>
        <taxon>Oscillatoriaceae</taxon>
        <taxon>Phormidium</taxon>
    </lineage>
</organism>
<sequence length="202" mass="22536">MAYSNFTLRQVEKDFHLQIEEKIDLFAHVTAIAPSDNIKKILAENIPLALAINTEKGRSEFLIAPTLLELRRQSPIPISLFSGTEFSISPEQGLTGYCDYLISLSKQQLRISAPVVAIVEAKNEDIKSGLGQCIAEMVAAQLFNELENNDIDTVYGIVTTGEIWKFLQITEQIVEIDLTDYYITDIGKILGVLLNFVSIKTI</sequence>
<dbReference type="RefSeq" id="WP_190581834.1">
    <property type="nucleotide sequence ID" value="NZ_CAWPQU010000054.1"/>
</dbReference>
<dbReference type="Proteomes" id="UP000618445">
    <property type="component" value="Unassembled WGS sequence"/>
</dbReference>
<dbReference type="EMBL" id="JACJQY010000058">
    <property type="protein sequence ID" value="MBD2319628.1"/>
    <property type="molecule type" value="Genomic_DNA"/>
</dbReference>
<proteinExistence type="predicted"/>
<evidence type="ECO:0000313" key="2">
    <source>
        <dbReference type="Proteomes" id="UP000618445"/>
    </source>
</evidence>
<keyword evidence="2" id="KW-1185">Reference proteome</keyword>
<accession>A0ABR8CFX2</accession>